<dbReference type="SUPFAM" id="SSF69618">
    <property type="entry name" value="HemD-like"/>
    <property type="match status" value="1"/>
</dbReference>
<evidence type="ECO:0000259" key="10">
    <source>
        <dbReference type="Pfam" id="PF02602"/>
    </source>
</evidence>
<dbReference type="Proteomes" id="UP001501011">
    <property type="component" value="Unassembled WGS sequence"/>
</dbReference>
<dbReference type="EMBL" id="BAABFV010000001">
    <property type="protein sequence ID" value="GAA4360063.1"/>
    <property type="molecule type" value="Genomic_DNA"/>
</dbReference>
<organism evidence="11 12">
    <name type="scientific">Kangiella marina</name>
    <dbReference type="NCBI Taxonomy" id="1079178"/>
    <lineage>
        <taxon>Bacteria</taxon>
        <taxon>Pseudomonadati</taxon>
        <taxon>Pseudomonadota</taxon>
        <taxon>Gammaproteobacteria</taxon>
        <taxon>Kangiellales</taxon>
        <taxon>Kangiellaceae</taxon>
        <taxon>Kangiella</taxon>
    </lineage>
</organism>
<comment type="similarity">
    <text evidence="2 9">Belongs to the uroporphyrinogen-III synthase family.</text>
</comment>
<evidence type="ECO:0000256" key="4">
    <source>
        <dbReference type="ARBA" id="ARBA00023239"/>
    </source>
</evidence>
<dbReference type="PANTHER" id="PTHR38042:SF1">
    <property type="entry name" value="UROPORPHYRINOGEN-III SYNTHASE, CHLOROPLASTIC"/>
    <property type="match status" value="1"/>
</dbReference>
<feature type="domain" description="Tetrapyrrole biosynthesis uroporphyrinogen III synthase" evidence="10">
    <location>
        <begin position="27"/>
        <end position="237"/>
    </location>
</feature>
<comment type="caution">
    <text evidence="11">The sequence shown here is derived from an EMBL/GenBank/DDBJ whole genome shotgun (WGS) entry which is preliminary data.</text>
</comment>
<evidence type="ECO:0000256" key="7">
    <source>
        <dbReference type="ARBA" id="ARBA00040167"/>
    </source>
</evidence>
<evidence type="ECO:0000256" key="9">
    <source>
        <dbReference type="RuleBase" id="RU366031"/>
    </source>
</evidence>
<proteinExistence type="inferred from homology"/>
<dbReference type="InterPro" id="IPR036108">
    <property type="entry name" value="4pyrrol_syn_uPrphyn_synt_sf"/>
</dbReference>
<evidence type="ECO:0000256" key="8">
    <source>
        <dbReference type="ARBA" id="ARBA00048617"/>
    </source>
</evidence>
<comment type="function">
    <text evidence="6 9">Catalyzes cyclization of the linear tetrapyrrole, hydroxymethylbilane, to the macrocyclic uroporphyrinogen III.</text>
</comment>
<dbReference type="Gene3D" id="3.40.50.10090">
    <property type="match status" value="2"/>
</dbReference>
<comment type="catalytic activity">
    <reaction evidence="8 9">
        <text>hydroxymethylbilane = uroporphyrinogen III + H2O</text>
        <dbReference type="Rhea" id="RHEA:18965"/>
        <dbReference type="ChEBI" id="CHEBI:15377"/>
        <dbReference type="ChEBI" id="CHEBI:57308"/>
        <dbReference type="ChEBI" id="CHEBI:57845"/>
        <dbReference type="EC" id="4.2.1.75"/>
    </reaction>
</comment>
<evidence type="ECO:0000256" key="1">
    <source>
        <dbReference type="ARBA" id="ARBA00004772"/>
    </source>
</evidence>
<dbReference type="InterPro" id="IPR003754">
    <property type="entry name" value="4pyrrol_synth_uPrphyn_synth"/>
</dbReference>
<reference evidence="12" key="1">
    <citation type="journal article" date="2019" name="Int. J. Syst. Evol. Microbiol.">
        <title>The Global Catalogue of Microorganisms (GCM) 10K type strain sequencing project: providing services to taxonomists for standard genome sequencing and annotation.</title>
        <authorList>
            <consortium name="The Broad Institute Genomics Platform"/>
            <consortium name="The Broad Institute Genome Sequencing Center for Infectious Disease"/>
            <person name="Wu L."/>
            <person name="Ma J."/>
        </authorList>
    </citation>
    <scope>NUCLEOTIDE SEQUENCE [LARGE SCALE GENOMIC DNA]</scope>
    <source>
        <strain evidence="12">JCM 17728</strain>
    </source>
</reference>
<keyword evidence="12" id="KW-1185">Reference proteome</keyword>
<name>A0ABP8IJ55_9GAMM</name>
<evidence type="ECO:0000313" key="12">
    <source>
        <dbReference type="Proteomes" id="UP001501011"/>
    </source>
</evidence>
<evidence type="ECO:0000256" key="5">
    <source>
        <dbReference type="ARBA" id="ARBA00023244"/>
    </source>
</evidence>
<dbReference type="RefSeq" id="WP_345292255.1">
    <property type="nucleotide sequence ID" value="NZ_BAABFV010000001.1"/>
</dbReference>
<evidence type="ECO:0000256" key="2">
    <source>
        <dbReference type="ARBA" id="ARBA00008133"/>
    </source>
</evidence>
<dbReference type="EC" id="4.2.1.75" evidence="3 9"/>
<dbReference type="CDD" id="cd06578">
    <property type="entry name" value="HemD"/>
    <property type="match status" value="1"/>
</dbReference>
<dbReference type="Pfam" id="PF02602">
    <property type="entry name" value="HEM4"/>
    <property type="match status" value="1"/>
</dbReference>
<keyword evidence="5 9" id="KW-0627">Porphyrin biosynthesis</keyword>
<protein>
    <recommendedName>
        <fullName evidence="7 9">Uroporphyrinogen-III synthase</fullName>
        <ecNumber evidence="3 9">4.2.1.75</ecNumber>
    </recommendedName>
</protein>
<dbReference type="InterPro" id="IPR039793">
    <property type="entry name" value="UROS/Hem4"/>
</dbReference>
<dbReference type="PANTHER" id="PTHR38042">
    <property type="entry name" value="UROPORPHYRINOGEN-III SYNTHASE, CHLOROPLASTIC"/>
    <property type="match status" value="1"/>
</dbReference>
<evidence type="ECO:0000256" key="3">
    <source>
        <dbReference type="ARBA" id="ARBA00013109"/>
    </source>
</evidence>
<gene>
    <name evidence="11" type="primary">hemD</name>
    <name evidence="11" type="ORF">GCM10023151_11570</name>
</gene>
<sequence>MVSTQLKIVVTRPSPFGEALCSELEPENFFCIHCPLIDFQPDSSYDKDQRLILLKQSQTWIFISRQAVNFCFEVFSEAEQASLHQLSADKKIIAVGSATADALAQLGIEAMVPTTPNSEGIIALLGQHQLATQATLLIRGNQGRALLQEYFSEGHLSILPVYQRHTTQHRLQPVDQATAIVVTSGQLMELVAQQITEQQQRRDVTIISGSQRISQIAQQFGFTNCYTAENASNTALVKSCILWRNSVT</sequence>
<comment type="pathway">
    <text evidence="1 9">Porphyrin-containing compound metabolism; protoporphyrin-IX biosynthesis; coproporphyrinogen-III from 5-aminolevulinate: step 3/4.</text>
</comment>
<evidence type="ECO:0000256" key="6">
    <source>
        <dbReference type="ARBA" id="ARBA00037589"/>
    </source>
</evidence>
<keyword evidence="4 9" id="KW-0456">Lyase</keyword>
<evidence type="ECO:0000313" key="11">
    <source>
        <dbReference type="EMBL" id="GAA4360063.1"/>
    </source>
</evidence>
<accession>A0ABP8IJ55</accession>